<feature type="signal peptide" evidence="2">
    <location>
        <begin position="1"/>
        <end position="21"/>
    </location>
</feature>
<evidence type="ECO:0000256" key="2">
    <source>
        <dbReference type="SAM" id="SignalP"/>
    </source>
</evidence>
<feature type="chain" id="PRO_5018686564" description="Secreted protein" evidence="2">
    <location>
        <begin position="22"/>
        <end position="168"/>
    </location>
</feature>
<protein>
    <recommendedName>
        <fullName evidence="5">Secreted protein</fullName>
    </recommendedName>
</protein>
<dbReference type="EMBL" id="MKGL01000672">
    <property type="protein sequence ID" value="RNE96557.1"/>
    <property type="molecule type" value="Genomic_DNA"/>
</dbReference>
<comment type="caution">
    <text evidence="3">The sequence shown here is derived from an EMBL/GenBank/DDBJ whole genome shotgun (WGS) entry which is preliminary data.</text>
</comment>
<feature type="compositionally biased region" description="Basic residues" evidence="1">
    <location>
        <begin position="127"/>
        <end position="137"/>
    </location>
</feature>
<keyword evidence="2" id="KW-0732">Signal</keyword>
<evidence type="ECO:0000256" key="1">
    <source>
        <dbReference type="SAM" id="MobiDB-lite"/>
    </source>
</evidence>
<dbReference type="Proteomes" id="UP000283634">
    <property type="component" value="Unassembled WGS sequence"/>
</dbReference>
<evidence type="ECO:0008006" key="5">
    <source>
        <dbReference type="Google" id="ProtNLM"/>
    </source>
</evidence>
<dbReference type="AlphaFoldDB" id="A0A3R7MWV5"/>
<dbReference type="GeneID" id="40333671"/>
<proteinExistence type="predicted"/>
<gene>
    <name evidence="3" type="ORF">TraAM80_09738</name>
</gene>
<accession>A0A3R7MWV5</accession>
<feature type="region of interest" description="Disordered" evidence="1">
    <location>
        <begin position="107"/>
        <end position="168"/>
    </location>
</feature>
<dbReference type="RefSeq" id="XP_029233731.1">
    <property type="nucleotide sequence ID" value="XM_029386405.1"/>
</dbReference>
<evidence type="ECO:0000313" key="4">
    <source>
        <dbReference type="Proteomes" id="UP000283634"/>
    </source>
</evidence>
<reference evidence="3 4" key="1">
    <citation type="journal article" date="2018" name="BMC Genomics">
        <title>Genomic comparison of Trypanosoma conorhini and Trypanosoma rangeli to Trypanosoma cruzi strains of high and low virulence.</title>
        <authorList>
            <person name="Bradwell K.R."/>
            <person name="Koparde V.N."/>
            <person name="Matveyev A.V."/>
            <person name="Serrano M.G."/>
            <person name="Alves J.M."/>
            <person name="Parikh H."/>
            <person name="Huang B."/>
            <person name="Lee V."/>
            <person name="Espinosa-Alvarez O."/>
            <person name="Ortiz P.A."/>
            <person name="Costa-Martins A.G."/>
            <person name="Teixeira M.M."/>
            <person name="Buck G.A."/>
        </authorList>
    </citation>
    <scope>NUCLEOTIDE SEQUENCE [LARGE SCALE GENOMIC DNA]</scope>
    <source>
        <strain evidence="3 4">AM80</strain>
    </source>
</reference>
<evidence type="ECO:0000313" key="3">
    <source>
        <dbReference type="EMBL" id="RNE96557.1"/>
    </source>
</evidence>
<keyword evidence="4" id="KW-1185">Reference proteome</keyword>
<feature type="compositionally biased region" description="Polar residues" evidence="1">
    <location>
        <begin position="145"/>
        <end position="160"/>
    </location>
</feature>
<name>A0A3R7MWV5_TRYRA</name>
<sequence length="168" mass="18586">MRWRAARSTVLRVAILPLARCRLTAQSASVWLRICSRQTGALKEFGLKHSRLLGAKRVPKSARNPISSSCKSLIRLARHRFIAQPAARCPGWAPHSAKLRKLRKLRKPRPGCGWSRHAPAGVAAEGKKRHPAPRRLKTTPPNAPQKPSSACRSTNWQASVSCCAPARR</sequence>
<organism evidence="3 4">
    <name type="scientific">Trypanosoma rangeli</name>
    <dbReference type="NCBI Taxonomy" id="5698"/>
    <lineage>
        <taxon>Eukaryota</taxon>
        <taxon>Discoba</taxon>
        <taxon>Euglenozoa</taxon>
        <taxon>Kinetoplastea</taxon>
        <taxon>Metakinetoplastina</taxon>
        <taxon>Trypanosomatida</taxon>
        <taxon>Trypanosomatidae</taxon>
        <taxon>Trypanosoma</taxon>
        <taxon>Herpetosoma</taxon>
    </lineage>
</organism>